<dbReference type="GO" id="GO:0009658">
    <property type="term" value="P:chloroplast organization"/>
    <property type="evidence" value="ECO:0007669"/>
    <property type="project" value="TreeGrafter"/>
</dbReference>
<sequence>MEKKTDQAAKQKQSYTIAGVYYMDINKVKSKSRAILNIKKEGEKLDETEGAFISELIKFHEKYDEKMKEFDHYEVDFHPEFNKTRCFFVVRKDGSKEDFSISKCIHCLELKSQE</sequence>
<name>A0A7S3IY65_9SPIT</name>
<dbReference type="GO" id="GO:1901259">
    <property type="term" value="P:chloroplast rRNA processing"/>
    <property type="evidence" value="ECO:0007669"/>
    <property type="project" value="TreeGrafter"/>
</dbReference>
<organism evidence="1">
    <name type="scientific">Strombidium inclinatum</name>
    <dbReference type="NCBI Taxonomy" id="197538"/>
    <lineage>
        <taxon>Eukaryota</taxon>
        <taxon>Sar</taxon>
        <taxon>Alveolata</taxon>
        <taxon>Ciliophora</taxon>
        <taxon>Intramacronucleata</taxon>
        <taxon>Spirotrichea</taxon>
        <taxon>Oligotrichia</taxon>
        <taxon>Strombidiidae</taxon>
        <taxon>Strombidium</taxon>
    </lineage>
</organism>
<accession>A0A7S3IY65</accession>
<dbReference type="AlphaFoldDB" id="A0A7S3IY65"/>
<proteinExistence type="predicted"/>
<dbReference type="PANTHER" id="PTHR33415">
    <property type="entry name" value="PROTEIN EMBRYO DEFECTIVE 514"/>
    <property type="match status" value="1"/>
</dbReference>
<dbReference type="Gene3D" id="3.10.450.40">
    <property type="match status" value="1"/>
</dbReference>
<dbReference type="Pfam" id="PF11523">
    <property type="entry name" value="DUF3223"/>
    <property type="match status" value="1"/>
</dbReference>
<dbReference type="EMBL" id="HBIH01036231">
    <property type="protein sequence ID" value="CAE0333822.1"/>
    <property type="molecule type" value="Transcribed_RNA"/>
</dbReference>
<dbReference type="GO" id="GO:0009507">
    <property type="term" value="C:chloroplast"/>
    <property type="evidence" value="ECO:0007669"/>
    <property type="project" value="TreeGrafter"/>
</dbReference>
<reference evidence="1" key="1">
    <citation type="submission" date="2021-01" db="EMBL/GenBank/DDBJ databases">
        <authorList>
            <person name="Corre E."/>
            <person name="Pelletier E."/>
            <person name="Niang G."/>
            <person name="Scheremetjew M."/>
            <person name="Finn R."/>
            <person name="Kale V."/>
            <person name="Holt S."/>
            <person name="Cochrane G."/>
            <person name="Meng A."/>
            <person name="Brown T."/>
            <person name="Cohen L."/>
        </authorList>
    </citation>
    <scope>NUCLEOTIDE SEQUENCE</scope>
    <source>
        <strain evidence="1">S3</strain>
    </source>
</reference>
<dbReference type="PANTHER" id="PTHR33415:SF4">
    <property type="entry name" value="DCL PROTEIN (DUF3223)"/>
    <property type="match status" value="1"/>
</dbReference>
<evidence type="ECO:0000313" key="1">
    <source>
        <dbReference type="EMBL" id="CAE0333822.1"/>
    </source>
</evidence>
<protein>
    <submittedName>
        <fullName evidence="1">Uncharacterized protein</fullName>
    </submittedName>
</protein>
<dbReference type="InterPro" id="IPR044673">
    <property type="entry name" value="DCL-like"/>
</dbReference>
<gene>
    <name evidence="1" type="ORF">SINC0208_LOCUS14460</name>
</gene>